<dbReference type="PROSITE" id="PS50887">
    <property type="entry name" value="GGDEF"/>
    <property type="match status" value="1"/>
</dbReference>
<dbReference type="GO" id="GO:0043709">
    <property type="term" value="P:cell adhesion involved in single-species biofilm formation"/>
    <property type="evidence" value="ECO:0007669"/>
    <property type="project" value="TreeGrafter"/>
</dbReference>
<dbReference type="InterPro" id="IPR029787">
    <property type="entry name" value="Nucleotide_cyclase"/>
</dbReference>
<evidence type="ECO:0000256" key="1">
    <source>
        <dbReference type="SAM" id="Phobius"/>
    </source>
</evidence>
<feature type="transmembrane region" description="Helical" evidence="1">
    <location>
        <begin position="164"/>
        <end position="189"/>
    </location>
</feature>
<feature type="transmembrane region" description="Helical" evidence="1">
    <location>
        <begin position="126"/>
        <end position="144"/>
    </location>
</feature>
<dbReference type="GO" id="GO:1902201">
    <property type="term" value="P:negative regulation of bacterial-type flagellum-dependent cell motility"/>
    <property type="evidence" value="ECO:0007669"/>
    <property type="project" value="TreeGrafter"/>
</dbReference>
<feature type="transmembrane region" description="Helical" evidence="1">
    <location>
        <begin position="89"/>
        <end position="114"/>
    </location>
</feature>
<dbReference type="GO" id="GO:0005886">
    <property type="term" value="C:plasma membrane"/>
    <property type="evidence" value="ECO:0007669"/>
    <property type="project" value="TreeGrafter"/>
</dbReference>
<dbReference type="AlphaFoldDB" id="A0A3D9V3A2"/>
<dbReference type="Proteomes" id="UP000256485">
    <property type="component" value="Unassembled WGS sequence"/>
</dbReference>
<comment type="caution">
    <text evidence="3">The sequence shown here is derived from an EMBL/GenBank/DDBJ whole genome shotgun (WGS) entry which is preliminary data.</text>
</comment>
<sequence>METGAGGRPREPWRWAIWSLPTRSMAYLLAVDLTAIVALVAVVRDGIDVGSWAVAVALTVCGIVGTEGARRVERRRQSSGALHKDLQPVWTLAAAILLPLSLALVFAVVQSVWWRIRTNRCTPHRWFFSTAVTVLGVVTASTLMSRLVPVLQEAGWADANASGLAMVLAAASYFAIDILLCAIAIFVLVPGSTPRDAFGGPAEWSVDMVAGGLACVVATASTVVPWLALLAIPATLTAQRSLLLRQLEVEVHTDRKTELASFPWWREQTETLLGRVAAADGRLAVLFIDIDDFRKVNANYGHLVGDRALRAVAEAMQRLTRRDGLAGRFGGEEFVVAVPDVDMDRAYEVAERIRAEVANTPLEVCVNGEGSDTVTLRLTVSVGLATYPETAHSLDHLLELADRALRVAKATGKNRTVRADTVNLGGSLATGVALRGAERWERALQS</sequence>
<accession>A0A3D9V3A2</accession>
<gene>
    <name evidence="3" type="ORF">DFJ64_1598</name>
</gene>
<feature type="domain" description="GGDEF" evidence="2">
    <location>
        <begin position="281"/>
        <end position="421"/>
    </location>
</feature>
<evidence type="ECO:0000313" key="3">
    <source>
        <dbReference type="EMBL" id="REF36198.1"/>
    </source>
</evidence>
<evidence type="ECO:0000313" key="4">
    <source>
        <dbReference type="Proteomes" id="UP000256485"/>
    </source>
</evidence>
<feature type="transmembrane region" description="Helical" evidence="1">
    <location>
        <begin position="209"/>
        <end position="236"/>
    </location>
</feature>
<dbReference type="InterPro" id="IPR000160">
    <property type="entry name" value="GGDEF_dom"/>
</dbReference>
<dbReference type="PANTHER" id="PTHR45138">
    <property type="entry name" value="REGULATORY COMPONENTS OF SENSORY TRANSDUCTION SYSTEM"/>
    <property type="match status" value="1"/>
</dbReference>
<organism evidence="3 4">
    <name type="scientific">Thermasporomyces composti</name>
    <dbReference type="NCBI Taxonomy" id="696763"/>
    <lineage>
        <taxon>Bacteria</taxon>
        <taxon>Bacillati</taxon>
        <taxon>Actinomycetota</taxon>
        <taxon>Actinomycetes</taxon>
        <taxon>Propionibacteriales</taxon>
        <taxon>Nocardioidaceae</taxon>
        <taxon>Thermasporomyces</taxon>
    </lineage>
</organism>
<dbReference type="Gene3D" id="3.30.70.270">
    <property type="match status" value="1"/>
</dbReference>
<dbReference type="SMART" id="SM00267">
    <property type="entry name" value="GGDEF"/>
    <property type="match status" value="1"/>
</dbReference>
<dbReference type="EMBL" id="QTUC01000001">
    <property type="protein sequence ID" value="REF36198.1"/>
    <property type="molecule type" value="Genomic_DNA"/>
</dbReference>
<dbReference type="PANTHER" id="PTHR45138:SF9">
    <property type="entry name" value="DIGUANYLATE CYCLASE DGCM-RELATED"/>
    <property type="match status" value="1"/>
</dbReference>
<dbReference type="SUPFAM" id="SSF55073">
    <property type="entry name" value="Nucleotide cyclase"/>
    <property type="match status" value="1"/>
</dbReference>
<feature type="transmembrane region" description="Helical" evidence="1">
    <location>
        <begin position="49"/>
        <end position="69"/>
    </location>
</feature>
<dbReference type="CDD" id="cd01949">
    <property type="entry name" value="GGDEF"/>
    <property type="match status" value="1"/>
</dbReference>
<dbReference type="InterPro" id="IPR050469">
    <property type="entry name" value="Diguanylate_Cyclase"/>
</dbReference>
<dbReference type="NCBIfam" id="TIGR00254">
    <property type="entry name" value="GGDEF"/>
    <property type="match status" value="1"/>
</dbReference>
<reference evidence="3 4" key="1">
    <citation type="submission" date="2018-08" db="EMBL/GenBank/DDBJ databases">
        <title>Sequencing the genomes of 1000 actinobacteria strains.</title>
        <authorList>
            <person name="Klenk H.-P."/>
        </authorList>
    </citation>
    <scope>NUCLEOTIDE SEQUENCE [LARGE SCALE GENOMIC DNA]</scope>
    <source>
        <strain evidence="3 4">DSM 22891</strain>
    </source>
</reference>
<feature type="transmembrane region" description="Helical" evidence="1">
    <location>
        <begin position="24"/>
        <end position="43"/>
    </location>
</feature>
<keyword evidence="1" id="KW-0812">Transmembrane</keyword>
<keyword evidence="1" id="KW-0472">Membrane</keyword>
<protein>
    <submittedName>
        <fullName evidence="3">Diguanylate cyclase (GGDEF)-like protein</fullName>
    </submittedName>
</protein>
<dbReference type="OrthoDB" id="23692at2"/>
<dbReference type="Pfam" id="PF00990">
    <property type="entry name" value="GGDEF"/>
    <property type="match status" value="1"/>
</dbReference>
<keyword evidence="1" id="KW-1133">Transmembrane helix</keyword>
<dbReference type="GO" id="GO:0052621">
    <property type="term" value="F:diguanylate cyclase activity"/>
    <property type="evidence" value="ECO:0007669"/>
    <property type="project" value="TreeGrafter"/>
</dbReference>
<proteinExistence type="predicted"/>
<name>A0A3D9V3A2_THECX</name>
<keyword evidence="4" id="KW-1185">Reference proteome</keyword>
<dbReference type="InterPro" id="IPR043128">
    <property type="entry name" value="Rev_trsase/Diguanyl_cyclase"/>
</dbReference>
<evidence type="ECO:0000259" key="2">
    <source>
        <dbReference type="PROSITE" id="PS50887"/>
    </source>
</evidence>